<dbReference type="CDD" id="cd07557">
    <property type="entry name" value="trimeric_dUTPase"/>
    <property type="match status" value="1"/>
</dbReference>
<feature type="binding site" evidence="7">
    <location>
        <position position="79"/>
    </location>
    <ligand>
        <name>substrate</name>
    </ligand>
</feature>
<dbReference type="NCBIfam" id="TIGR00576">
    <property type="entry name" value="dut"/>
    <property type="match status" value="1"/>
</dbReference>
<dbReference type="FunFam" id="2.70.40.10:FF:000002">
    <property type="entry name" value="dUTP diphosphatase"/>
    <property type="match status" value="1"/>
</dbReference>
<name>A0A2P1P704_9RICK</name>
<evidence type="ECO:0000256" key="2">
    <source>
        <dbReference type="ARBA" id="ARBA00022723"/>
    </source>
</evidence>
<dbReference type="InterPro" id="IPR008181">
    <property type="entry name" value="dUTPase"/>
</dbReference>
<keyword evidence="3 7" id="KW-0378">Hydrolase</keyword>
<evidence type="ECO:0000313" key="10">
    <source>
        <dbReference type="Proteomes" id="UP000241762"/>
    </source>
</evidence>
<dbReference type="PANTHER" id="PTHR11241:SF0">
    <property type="entry name" value="DEOXYURIDINE 5'-TRIPHOSPHATE NUCLEOTIDOHYDROLASE"/>
    <property type="match status" value="1"/>
</dbReference>
<comment type="caution">
    <text evidence="7">Lacks conserved residue(s) required for the propagation of feature annotation.</text>
</comment>
<keyword evidence="5 7" id="KW-0546">Nucleotide metabolism</keyword>
<comment type="function">
    <text evidence="7">This enzyme is involved in nucleotide metabolism: it produces dUMP, the immediate precursor of thymidine nucleotides and it decreases the intracellular concentration of dUTP so that uracil cannot be incorporated into DNA.</text>
</comment>
<comment type="similarity">
    <text evidence="1 7">Belongs to the dUTPase family.</text>
</comment>
<comment type="catalytic activity">
    <reaction evidence="6 7">
        <text>dUTP + H2O = dUMP + diphosphate + H(+)</text>
        <dbReference type="Rhea" id="RHEA:10248"/>
        <dbReference type="ChEBI" id="CHEBI:15377"/>
        <dbReference type="ChEBI" id="CHEBI:15378"/>
        <dbReference type="ChEBI" id="CHEBI:33019"/>
        <dbReference type="ChEBI" id="CHEBI:61555"/>
        <dbReference type="ChEBI" id="CHEBI:246422"/>
        <dbReference type="EC" id="3.6.1.23"/>
    </reaction>
</comment>
<dbReference type="RefSeq" id="WP_106873926.1">
    <property type="nucleotide sequence ID" value="NZ_CP027845.1"/>
</dbReference>
<dbReference type="Proteomes" id="UP000241762">
    <property type="component" value="Chromosome"/>
</dbReference>
<dbReference type="InterPro" id="IPR029054">
    <property type="entry name" value="dUTPase-like"/>
</dbReference>
<comment type="pathway">
    <text evidence="7">Pyrimidine metabolism; dUMP biosynthesis; dUMP from dCTP (dUTP route): step 2/2.</text>
</comment>
<feature type="binding site" evidence="7">
    <location>
        <begin position="66"/>
        <end position="68"/>
    </location>
    <ligand>
        <name>substrate</name>
    </ligand>
</feature>
<feature type="domain" description="dUTPase-like" evidence="8">
    <location>
        <begin position="13"/>
        <end position="145"/>
    </location>
</feature>
<dbReference type="InterPro" id="IPR033704">
    <property type="entry name" value="dUTPase_trimeric"/>
</dbReference>
<dbReference type="OrthoDB" id="9809956at2"/>
<dbReference type="KEGG" id="ptc:phytr_860"/>
<evidence type="ECO:0000256" key="3">
    <source>
        <dbReference type="ARBA" id="ARBA00022801"/>
    </source>
</evidence>
<comment type="cofactor">
    <cofactor evidence="7">
        <name>Mg(2+)</name>
        <dbReference type="ChEBI" id="CHEBI:18420"/>
    </cofactor>
</comment>
<organism evidence="9 10">
    <name type="scientific">Candidatus Phycorickettsia trachydisci</name>
    <dbReference type="NCBI Taxonomy" id="2115978"/>
    <lineage>
        <taxon>Bacteria</taxon>
        <taxon>Pseudomonadati</taxon>
        <taxon>Pseudomonadota</taxon>
        <taxon>Alphaproteobacteria</taxon>
        <taxon>Rickettsiales</taxon>
        <taxon>Rickettsiaceae</taxon>
        <taxon>Candidatus Phycorickettsia</taxon>
    </lineage>
</organism>
<accession>A0A2P1P704</accession>
<dbReference type="SUPFAM" id="SSF51283">
    <property type="entry name" value="dUTPase-like"/>
    <property type="match status" value="1"/>
</dbReference>
<keyword evidence="10" id="KW-1185">Reference proteome</keyword>
<dbReference type="NCBIfam" id="NF001862">
    <property type="entry name" value="PRK00601.1"/>
    <property type="match status" value="1"/>
</dbReference>
<evidence type="ECO:0000256" key="7">
    <source>
        <dbReference type="HAMAP-Rule" id="MF_00116"/>
    </source>
</evidence>
<keyword evidence="2 7" id="KW-0479">Metal-binding</keyword>
<dbReference type="EMBL" id="CP027845">
    <property type="protein sequence ID" value="AVP87048.1"/>
    <property type="molecule type" value="Genomic_DNA"/>
</dbReference>
<evidence type="ECO:0000313" key="9">
    <source>
        <dbReference type="EMBL" id="AVP87048.1"/>
    </source>
</evidence>
<evidence type="ECO:0000256" key="1">
    <source>
        <dbReference type="ARBA" id="ARBA00006581"/>
    </source>
</evidence>
<dbReference type="PANTHER" id="PTHR11241">
    <property type="entry name" value="DEOXYURIDINE 5'-TRIPHOSPHATE NUCLEOTIDOHYDROLASE"/>
    <property type="match status" value="1"/>
</dbReference>
<sequence length="147" mass="15908">MKLPVKILDHAKNLPLPSYASAQSAGMDLYAAISEDIILKPMTRNMVPTGICIALPKGYEGQVRSRSGLAAKHGIMVLNSPGTIDADYRGEIKVILMNLGHEEFVIQPGMRIAQLIIAGYTQASWEKVDELSDTERQAGGFGSSGFF</sequence>
<dbReference type="GO" id="GO:0006226">
    <property type="term" value="P:dUMP biosynthetic process"/>
    <property type="evidence" value="ECO:0007669"/>
    <property type="project" value="UniProtKB-UniRule"/>
</dbReference>
<proteinExistence type="inferred from homology"/>
<dbReference type="HAMAP" id="MF_00116">
    <property type="entry name" value="dUTPase_bact"/>
    <property type="match status" value="1"/>
</dbReference>
<keyword evidence="4 7" id="KW-0460">Magnesium</keyword>
<feature type="binding site" evidence="7">
    <location>
        <begin position="83"/>
        <end position="85"/>
    </location>
    <ligand>
        <name>substrate</name>
    </ligand>
</feature>
<protein>
    <recommendedName>
        <fullName evidence="7">Deoxyuridine 5'-triphosphate nucleotidohydrolase</fullName>
        <shortName evidence="7">dUTPase</shortName>
        <ecNumber evidence="7">3.6.1.23</ecNumber>
    </recommendedName>
    <alternativeName>
        <fullName evidence="7">dUTP pyrophosphatase</fullName>
    </alternativeName>
</protein>
<dbReference type="EC" id="3.6.1.23" evidence="7"/>
<evidence type="ECO:0000256" key="4">
    <source>
        <dbReference type="ARBA" id="ARBA00022842"/>
    </source>
</evidence>
<dbReference type="Gene3D" id="2.70.40.10">
    <property type="match status" value="1"/>
</dbReference>
<dbReference type="AlphaFoldDB" id="A0A2P1P704"/>
<dbReference type="InterPro" id="IPR036157">
    <property type="entry name" value="dUTPase-like_sf"/>
</dbReference>
<evidence type="ECO:0000259" key="8">
    <source>
        <dbReference type="Pfam" id="PF00692"/>
    </source>
</evidence>
<evidence type="ECO:0000256" key="5">
    <source>
        <dbReference type="ARBA" id="ARBA00023080"/>
    </source>
</evidence>
<reference evidence="9 10" key="1">
    <citation type="submission" date="2018-03" db="EMBL/GenBank/DDBJ databases">
        <title>A gene transfer event suggests a long-term partnership between eustigmatophyte algae and a novel lineage of endosymbiotic bacteria.</title>
        <authorList>
            <person name="Yurchenko T."/>
            <person name="Sevcikova T."/>
            <person name="Pribyl P."/>
            <person name="El Karkouri K."/>
            <person name="Klimes V."/>
            <person name="Amaral R."/>
            <person name="Zbrankova V."/>
            <person name="Kim E."/>
            <person name="Raoult D."/>
            <person name="Santos L.M.A."/>
            <person name="Elias M."/>
        </authorList>
    </citation>
    <scope>NUCLEOTIDE SEQUENCE [LARGE SCALE GENOMIC DNA]</scope>
    <source>
        <strain evidence="9">CCALA 838</strain>
    </source>
</reference>
<dbReference type="GO" id="GO:0004170">
    <property type="term" value="F:dUTP diphosphatase activity"/>
    <property type="evidence" value="ECO:0007669"/>
    <property type="project" value="UniProtKB-UniRule"/>
</dbReference>
<dbReference type="Pfam" id="PF00692">
    <property type="entry name" value="dUTPase"/>
    <property type="match status" value="1"/>
</dbReference>
<dbReference type="GO" id="GO:0000287">
    <property type="term" value="F:magnesium ion binding"/>
    <property type="evidence" value="ECO:0007669"/>
    <property type="project" value="UniProtKB-UniRule"/>
</dbReference>
<dbReference type="UniPathway" id="UPA00610">
    <property type="reaction ID" value="UER00666"/>
</dbReference>
<evidence type="ECO:0000256" key="6">
    <source>
        <dbReference type="ARBA" id="ARBA00047686"/>
    </source>
</evidence>
<dbReference type="GO" id="GO:0046081">
    <property type="term" value="P:dUTP catabolic process"/>
    <property type="evidence" value="ECO:0007669"/>
    <property type="project" value="InterPro"/>
</dbReference>
<gene>
    <name evidence="7" type="primary">dut</name>
    <name evidence="9" type="ORF">phytr_860</name>
</gene>